<organism evidence="1 2">
    <name type="scientific">Pseudomonas atacamensis</name>
    <dbReference type="NCBI Taxonomy" id="2565368"/>
    <lineage>
        <taxon>Bacteria</taxon>
        <taxon>Pseudomonadati</taxon>
        <taxon>Pseudomonadota</taxon>
        <taxon>Gammaproteobacteria</taxon>
        <taxon>Pseudomonadales</taxon>
        <taxon>Pseudomonadaceae</taxon>
        <taxon>Pseudomonas</taxon>
    </lineage>
</organism>
<reference evidence="1" key="1">
    <citation type="journal article" date="2021" name="Sci. Rep.">
        <title>An efficient direct screening system for microorganisms that activate plant immune responses based on plant-microbe interactions using cultured plant cells.</title>
        <authorList>
            <person name="Kurokawa M."/>
            <person name="Nakano M."/>
            <person name="Kitahata N."/>
            <person name="Kuchitsu K."/>
            <person name="Furuya T."/>
        </authorList>
    </citation>
    <scope>NUCLEOTIDE SEQUENCE</scope>
    <source>
        <strain evidence="1">RS3R-1</strain>
    </source>
</reference>
<sequence>MIGGGGEWKISEHAAAPPRALLRARLGYRAWYTHSNKAALKVFSHAPISNFELLNEMVQVNR</sequence>
<evidence type="ECO:0000313" key="1">
    <source>
        <dbReference type="EMBL" id="GLH44610.1"/>
    </source>
</evidence>
<reference evidence="1" key="3">
    <citation type="journal article" date="2023" name="J. Biotechnol.">
        <title>Draft Genome Sequences of Endophytic Pseudomonas Strains, Isolated from the Interior of Brassicaceae Plants.</title>
        <authorList>
            <person name="Kaneko H."/>
            <person name="Furuya T."/>
        </authorList>
    </citation>
    <scope>NUCLEOTIDE SEQUENCE</scope>
    <source>
        <strain evidence="1">RS3R-1</strain>
    </source>
</reference>
<keyword evidence="2" id="KW-1185">Reference proteome</keyword>
<dbReference type="EMBL" id="BSCQ01000042">
    <property type="protein sequence ID" value="GLH44610.1"/>
    <property type="molecule type" value="Genomic_DNA"/>
</dbReference>
<protein>
    <submittedName>
        <fullName evidence="1">Uncharacterized protein</fullName>
    </submittedName>
</protein>
<reference evidence="1" key="2">
    <citation type="submission" date="2022-11" db="EMBL/GenBank/DDBJ databases">
        <title>Draft genome sequencing of Pseudomonas atacamensis RS3R1.</title>
        <authorList>
            <person name="Furuya T."/>
            <person name="Kaneko H."/>
        </authorList>
    </citation>
    <scope>NUCLEOTIDE SEQUENCE</scope>
    <source>
        <strain evidence="1">RS3R-1</strain>
    </source>
</reference>
<proteinExistence type="predicted"/>
<dbReference type="Proteomes" id="UP001145022">
    <property type="component" value="Unassembled WGS sequence"/>
</dbReference>
<name>A0ABQ5PMB0_9PSED</name>
<gene>
    <name evidence="1" type="ORF">RS3R1_36980</name>
</gene>
<evidence type="ECO:0000313" key="2">
    <source>
        <dbReference type="Proteomes" id="UP001145022"/>
    </source>
</evidence>
<accession>A0ABQ5PMB0</accession>
<comment type="caution">
    <text evidence="1">The sequence shown here is derived from an EMBL/GenBank/DDBJ whole genome shotgun (WGS) entry which is preliminary data.</text>
</comment>